<comment type="similarity">
    <text evidence="2">Belongs to the threonine aldolase family.</text>
</comment>
<evidence type="ECO:0000256" key="3">
    <source>
        <dbReference type="ARBA" id="ARBA00011881"/>
    </source>
</evidence>
<evidence type="ECO:0000313" key="7">
    <source>
        <dbReference type="Proteomes" id="UP001354971"/>
    </source>
</evidence>
<dbReference type="InterPro" id="IPR015422">
    <property type="entry name" value="PyrdxlP-dep_Trfase_small"/>
</dbReference>
<keyword evidence="4" id="KW-0663">Pyridoxal phosphate</keyword>
<reference evidence="6 7" key="1">
    <citation type="submission" date="2024-01" db="EMBL/GenBank/DDBJ databases">
        <title>Hyphobacterium bacterium isolated from marine sediment.</title>
        <authorList>
            <person name="Zhao S."/>
        </authorList>
    </citation>
    <scope>NUCLEOTIDE SEQUENCE [LARGE SCALE GENOMIC DNA]</scope>
    <source>
        <strain evidence="7">HN65</strain>
    </source>
</reference>
<evidence type="ECO:0000256" key="4">
    <source>
        <dbReference type="ARBA" id="ARBA00022898"/>
    </source>
</evidence>
<feature type="domain" description="Aromatic amino acid beta-eliminating lyase/threonine aldolase" evidence="5">
    <location>
        <begin position="44"/>
        <end position="335"/>
    </location>
</feature>
<gene>
    <name evidence="6" type="ORF">V0U79_08520</name>
</gene>
<name>A0ABU7LR63_9PROT</name>
<proteinExistence type="inferred from homology"/>
<dbReference type="Pfam" id="PF01212">
    <property type="entry name" value="Beta_elim_lyase"/>
    <property type="match status" value="1"/>
</dbReference>
<evidence type="ECO:0000256" key="2">
    <source>
        <dbReference type="ARBA" id="ARBA00006966"/>
    </source>
</evidence>
<keyword evidence="7" id="KW-1185">Reference proteome</keyword>
<dbReference type="EMBL" id="JAZDRP010000004">
    <property type="protein sequence ID" value="MEE2526408.1"/>
    <property type="molecule type" value="Genomic_DNA"/>
</dbReference>
<evidence type="ECO:0000256" key="1">
    <source>
        <dbReference type="ARBA" id="ARBA00001933"/>
    </source>
</evidence>
<dbReference type="Gene3D" id="3.40.640.10">
    <property type="entry name" value="Type I PLP-dependent aspartate aminotransferase-like (Major domain)"/>
    <property type="match status" value="1"/>
</dbReference>
<evidence type="ECO:0000259" key="5">
    <source>
        <dbReference type="Pfam" id="PF01212"/>
    </source>
</evidence>
<dbReference type="GO" id="GO:0016829">
    <property type="term" value="F:lyase activity"/>
    <property type="evidence" value="ECO:0007669"/>
    <property type="project" value="UniProtKB-KW"/>
</dbReference>
<keyword evidence="6" id="KW-0456">Lyase</keyword>
<dbReference type="PANTHER" id="PTHR48097">
    <property type="entry name" value="L-THREONINE ALDOLASE-RELATED"/>
    <property type="match status" value="1"/>
</dbReference>
<dbReference type="Gene3D" id="3.90.1150.10">
    <property type="entry name" value="Aspartate Aminotransferase, domain 1"/>
    <property type="match status" value="1"/>
</dbReference>
<dbReference type="PANTHER" id="PTHR48097:SF5">
    <property type="entry name" value="LOW SPECIFICITY L-THREONINE ALDOLASE"/>
    <property type="match status" value="1"/>
</dbReference>
<comment type="caution">
    <text evidence="6">The sequence shown here is derived from an EMBL/GenBank/DDBJ whole genome shotgun (WGS) entry which is preliminary data.</text>
</comment>
<comment type="subunit">
    <text evidence="3">Homotetramer.</text>
</comment>
<organism evidence="6 7">
    <name type="scientific">Hyphobacterium lacteum</name>
    <dbReference type="NCBI Taxonomy" id="3116575"/>
    <lineage>
        <taxon>Bacteria</taxon>
        <taxon>Pseudomonadati</taxon>
        <taxon>Pseudomonadota</taxon>
        <taxon>Alphaproteobacteria</taxon>
        <taxon>Maricaulales</taxon>
        <taxon>Maricaulaceae</taxon>
        <taxon>Hyphobacterium</taxon>
    </lineage>
</organism>
<accession>A0ABU7LR63</accession>
<dbReference type="InterPro" id="IPR001597">
    <property type="entry name" value="ArAA_b-elim_lyase/Thr_aldolase"/>
</dbReference>
<dbReference type="InterPro" id="IPR015424">
    <property type="entry name" value="PyrdxlP-dep_Trfase"/>
</dbReference>
<sequence>MAERRERVWPIPTRFVMPCPPVSPIQHSAIDDRDQVPNVFAMKFLSDTTSPAHPDVLAALAKANEGYAPSYGNDPLTAELRERLAALFGCELDIVLTTSGTASNALALSVLCPSHAVILCHDEAHIHRDERGAPEFFTGGGKLLPLKGDHAKIDPALLAAALAEWPQDFVHTTPPRALSISNLNESGCAYSPRELMELTAPAKAKGLSVHLDGARFANALVSLGCSPADMSWKAGGDILCFGATKNAALGAEAIILFGETRDRLGELQARQKRSGHMGPKARFIAAQMCAWLDNDLWLDLARKANSAAREIERLLMRSGGAEMAHPVDGNEVFARLDPVLADQLQKAGAGFYAWPDGSARFVASWCTSAEELAAFEAAING</sequence>
<protein>
    <submittedName>
        <fullName evidence="6">Beta-eliminating lyase-related protein</fullName>
    </submittedName>
</protein>
<evidence type="ECO:0000313" key="6">
    <source>
        <dbReference type="EMBL" id="MEE2526408.1"/>
    </source>
</evidence>
<comment type="cofactor">
    <cofactor evidence="1">
        <name>pyridoxal 5'-phosphate</name>
        <dbReference type="ChEBI" id="CHEBI:597326"/>
    </cofactor>
</comment>
<dbReference type="SUPFAM" id="SSF53383">
    <property type="entry name" value="PLP-dependent transferases"/>
    <property type="match status" value="1"/>
</dbReference>
<dbReference type="Proteomes" id="UP001354971">
    <property type="component" value="Unassembled WGS sequence"/>
</dbReference>
<dbReference type="InterPro" id="IPR015421">
    <property type="entry name" value="PyrdxlP-dep_Trfase_major"/>
</dbReference>